<dbReference type="SUPFAM" id="SSF52113">
    <property type="entry name" value="BRCT domain"/>
    <property type="match status" value="1"/>
</dbReference>
<protein>
    <submittedName>
        <fullName evidence="2">Microcephalin 1</fullName>
    </submittedName>
</protein>
<dbReference type="Proteomes" id="UP000664940">
    <property type="component" value="Unassembled WGS sequence"/>
</dbReference>
<feature type="domain" description="BRCT" evidence="1">
    <location>
        <begin position="41"/>
        <end position="123"/>
    </location>
</feature>
<evidence type="ECO:0000313" key="3">
    <source>
        <dbReference type="Proteomes" id="UP000664940"/>
    </source>
</evidence>
<dbReference type="InterPro" id="IPR036420">
    <property type="entry name" value="BRCT_dom_sf"/>
</dbReference>
<reference evidence="2 3" key="1">
    <citation type="journal article" date="2020" name="Nature">
        <title>Six reference-quality genomes reveal evolution of bat adaptations.</title>
        <authorList>
            <person name="Jebb D."/>
            <person name="Huang Z."/>
            <person name="Pippel M."/>
            <person name="Hughes G.M."/>
            <person name="Lavrichenko K."/>
            <person name="Devanna P."/>
            <person name="Winkler S."/>
            <person name="Jermiin L.S."/>
            <person name="Skirmuntt E.C."/>
            <person name="Katzourakis A."/>
            <person name="Burkitt-Gray L."/>
            <person name="Ray D.A."/>
            <person name="Sullivan K.A.M."/>
            <person name="Roscito J.G."/>
            <person name="Kirilenko B.M."/>
            <person name="Davalos L.M."/>
            <person name="Corthals A.P."/>
            <person name="Power M.L."/>
            <person name="Jones G."/>
            <person name="Ransome R.D."/>
            <person name="Dechmann D.K.N."/>
            <person name="Locatelli A.G."/>
            <person name="Puechmaille S.J."/>
            <person name="Fedrigo O."/>
            <person name="Jarvis E.D."/>
            <person name="Hiller M."/>
            <person name="Vernes S.C."/>
            <person name="Myers E.W."/>
            <person name="Teeling E.C."/>
        </authorList>
    </citation>
    <scope>NUCLEOTIDE SEQUENCE [LARGE SCALE GENOMIC DNA]</scope>
    <source>
        <strain evidence="2">Bat1K_MPI-CBG_1</strain>
    </source>
</reference>
<dbReference type="GO" id="GO:0000278">
    <property type="term" value="P:mitotic cell cycle"/>
    <property type="evidence" value="ECO:0007669"/>
    <property type="project" value="TreeGrafter"/>
</dbReference>
<accession>A0A834DLQ7</accession>
<gene>
    <name evidence="2" type="ORF">HJG60_012794</name>
</gene>
<proteinExistence type="predicted"/>
<comment type="caution">
    <text evidence="2">The sequence shown here is derived from an EMBL/GenBank/DDBJ whole genome shotgun (WGS) entry which is preliminary data.</text>
</comment>
<sequence length="124" mass="13388">MSLFTGDSSAVRGGLHVRAGHWAQGTPELCRLERHLSAGPYRGTLFAGQPPMFISPASAPPRAKLGELVRLCGGRVTGAPHRAGIFIGPCDGEKKGARTHLSEKWILDSITRHRVCACEDYLLQ</sequence>
<name>A0A834DLQ7_9CHIR</name>
<dbReference type="CDD" id="cd17751">
    <property type="entry name" value="BRCT_microcephalin_rpt3"/>
    <property type="match status" value="1"/>
</dbReference>
<organism evidence="2 3">
    <name type="scientific">Phyllostomus discolor</name>
    <name type="common">pale spear-nosed bat</name>
    <dbReference type="NCBI Taxonomy" id="89673"/>
    <lineage>
        <taxon>Eukaryota</taxon>
        <taxon>Metazoa</taxon>
        <taxon>Chordata</taxon>
        <taxon>Craniata</taxon>
        <taxon>Vertebrata</taxon>
        <taxon>Euteleostomi</taxon>
        <taxon>Mammalia</taxon>
        <taxon>Eutheria</taxon>
        <taxon>Laurasiatheria</taxon>
        <taxon>Chiroptera</taxon>
        <taxon>Yangochiroptera</taxon>
        <taxon>Phyllostomidae</taxon>
        <taxon>Phyllostominae</taxon>
        <taxon>Phyllostomus</taxon>
    </lineage>
</organism>
<dbReference type="Gene3D" id="3.40.50.10190">
    <property type="entry name" value="BRCT domain"/>
    <property type="match status" value="1"/>
</dbReference>
<evidence type="ECO:0000313" key="2">
    <source>
        <dbReference type="EMBL" id="KAF6084484.1"/>
    </source>
</evidence>
<evidence type="ECO:0000259" key="1">
    <source>
        <dbReference type="PROSITE" id="PS50172"/>
    </source>
</evidence>
<dbReference type="PANTHER" id="PTHR14625:SF3">
    <property type="entry name" value="MICROCEPHALIN"/>
    <property type="match status" value="1"/>
</dbReference>
<dbReference type="AlphaFoldDB" id="A0A834DLQ7"/>
<dbReference type="PANTHER" id="PTHR14625">
    <property type="entry name" value="MICROCEPHALIN"/>
    <property type="match status" value="1"/>
</dbReference>
<dbReference type="InterPro" id="IPR001357">
    <property type="entry name" value="BRCT_dom"/>
</dbReference>
<dbReference type="InterPro" id="IPR022047">
    <property type="entry name" value="Microcephalin-like"/>
</dbReference>
<dbReference type="PROSITE" id="PS50172">
    <property type="entry name" value="BRCT"/>
    <property type="match status" value="1"/>
</dbReference>
<dbReference type="EMBL" id="JABVXQ010000012">
    <property type="protein sequence ID" value="KAF6084484.1"/>
    <property type="molecule type" value="Genomic_DNA"/>
</dbReference>